<sequence length="145" mass="17471">MGYKIYANVKDFESGLGKRKYYDLLQNKYRKKHKVNEHILLIQIYPKNLDFDPKMDSFTHYICFEVNNSPTANGDLHCDFFEESKYVKYIHKGRDSSIDQTYDFLYDYLIKSEQYELKDYDIEVWGENHAPEHNDIEIKMFIAIK</sequence>
<dbReference type="EMBL" id="JAROAS010000024">
    <property type="protein sequence ID" value="MED4129007.1"/>
    <property type="molecule type" value="Genomic_DNA"/>
</dbReference>
<comment type="caution">
    <text evidence="2">The sequence shown here is derived from an EMBL/GenBank/DDBJ whole genome shotgun (WGS) entry which is preliminary data.</text>
</comment>
<dbReference type="Pfam" id="PF14526">
    <property type="entry name" value="Cass2"/>
    <property type="match status" value="1"/>
</dbReference>
<evidence type="ECO:0000313" key="3">
    <source>
        <dbReference type="Proteomes" id="UP001341820"/>
    </source>
</evidence>
<dbReference type="SUPFAM" id="SSF55136">
    <property type="entry name" value="Probable bacterial effector-binding domain"/>
    <property type="match status" value="1"/>
</dbReference>
<feature type="domain" description="Integron-associated effector binding protein" evidence="1">
    <location>
        <begin position="43"/>
        <end position="144"/>
    </location>
</feature>
<accession>A0ABU6NLX9</accession>
<organism evidence="2 3">
    <name type="scientific">Shouchella miscanthi</name>
    <dbReference type="NCBI Taxonomy" id="2598861"/>
    <lineage>
        <taxon>Bacteria</taxon>
        <taxon>Bacillati</taxon>
        <taxon>Bacillota</taxon>
        <taxon>Bacilli</taxon>
        <taxon>Bacillales</taxon>
        <taxon>Bacillaceae</taxon>
        <taxon>Shouchella</taxon>
    </lineage>
</organism>
<keyword evidence="3" id="KW-1185">Reference proteome</keyword>
<dbReference type="Proteomes" id="UP001341820">
    <property type="component" value="Unassembled WGS sequence"/>
</dbReference>
<evidence type="ECO:0000313" key="2">
    <source>
        <dbReference type="EMBL" id="MED4129007.1"/>
    </source>
</evidence>
<gene>
    <name evidence="2" type="ORF">P5F74_12745</name>
</gene>
<dbReference type="RefSeq" id="WP_328237725.1">
    <property type="nucleotide sequence ID" value="NZ_JAROAS010000024.1"/>
</dbReference>
<protein>
    <submittedName>
        <fullName evidence="2">GyrI-like domain-containing protein</fullName>
    </submittedName>
</protein>
<dbReference type="InterPro" id="IPR029441">
    <property type="entry name" value="Cass2"/>
</dbReference>
<dbReference type="Gene3D" id="3.20.80.10">
    <property type="entry name" value="Regulatory factor, effector binding domain"/>
    <property type="match status" value="1"/>
</dbReference>
<evidence type="ECO:0000259" key="1">
    <source>
        <dbReference type="Pfam" id="PF14526"/>
    </source>
</evidence>
<proteinExistence type="predicted"/>
<reference evidence="2 3" key="1">
    <citation type="submission" date="2023-03" db="EMBL/GenBank/DDBJ databases">
        <title>Bacillus Genome Sequencing.</title>
        <authorList>
            <person name="Dunlap C."/>
        </authorList>
    </citation>
    <scope>NUCLEOTIDE SEQUENCE [LARGE SCALE GENOMIC DNA]</scope>
    <source>
        <strain evidence="2 3">B-4107</strain>
    </source>
</reference>
<name>A0ABU6NLX9_9BACI</name>
<dbReference type="InterPro" id="IPR011256">
    <property type="entry name" value="Reg_factor_effector_dom_sf"/>
</dbReference>